<accession>A0A847RUM8</accession>
<gene>
    <name evidence="5" type="ORF">HF682_07045</name>
</gene>
<evidence type="ECO:0000256" key="2">
    <source>
        <dbReference type="ARBA" id="ARBA00023002"/>
    </source>
</evidence>
<keyword evidence="6" id="KW-1185">Reference proteome</keyword>
<dbReference type="InterPro" id="IPR004104">
    <property type="entry name" value="Gfo/Idh/MocA-like_OxRdtase_C"/>
</dbReference>
<proteinExistence type="inferred from homology"/>
<organism evidence="5 6">
    <name type="scientific">Leeia aquatica</name>
    <dbReference type="NCBI Taxonomy" id="2725557"/>
    <lineage>
        <taxon>Bacteria</taxon>
        <taxon>Pseudomonadati</taxon>
        <taxon>Pseudomonadota</taxon>
        <taxon>Betaproteobacteria</taxon>
        <taxon>Neisseriales</taxon>
        <taxon>Leeiaceae</taxon>
        <taxon>Leeia</taxon>
    </lineage>
</organism>
<dbReference type="EMBL" id="JABAIM010000001">
    <property type="protein sequence ID" value="NLR74910.1"/>
    <property type="molecule type" value="Genomic_DNA"/>
</dbReference>
<evidence type="ECO:0000259" key="3">
    <source>
        <dbReference type="Pfam" id="PF01408"/>
    </source>
</evidence>
<evidence type="ECO:0000313" key="5">
    <source>
        <dbReference type="EMBL" id="NLR74910.1"/>
    </source>
</evidence>
<dbReference type="PANTHER" id="PTHR43708:SF5">
    <property type="entry name" value="CONSERVED EXPRESSED OXIDOREDUCTASE (EUROFUNG)-RELATED"/>
    <property type="match status" value="1"/>
</dbReference>
<dbReference type="InterPro" id="IPR000683">
    <property type="entry name" value="Gfo/Idh/MocA-like_OxRdtase_N"/>
</dbReference>
<dbReference type="Proteomes" id="UP000587991">
    <property type="component" value="Unassembled WGS sequence"/>
</dbReference>
<keyword evidence="2" id="KW-0560">Oxidoreductase</keyword>
<dbReference type="Pfam" id="PF02894">
    <property type="entry name" value="GFO_IDH_MocA_C"/>
    <property type="match status" value="1"/>
</dbReference>
<dbReference type="Gene3D" id="3.40.50.720">
    <property type="entry name" value="NAD(P)-binding Rossmann-like Domain"/>
    <property type="match status" value="1"/>
</dbReference>
<comment type="caution">
    <text evidence="5">The sequence shown here is derived from an EMBL/GenBank/DDBJ whole genome shotgun (WGS) entry which is preliminary data.</text>
</comment>
<dbReference type="InterPro" id="IPR036291">
    <property type="entry name" value="NAD(P)-bd_dom_sf"/>
</dbReference>
<evidence type="ECO:0000313" key="6">
    <source>
        <dbReference type="Proteomes" id="UP000587991"/>
    </source>
</evidence>
<dbReference type="RefSeq" id="WP_168876486.1">
    <property type="nucleotide sequence ID" value="NZ_JABAIM010000001.1"/>
</dbReference>
<feature type="domain" description="Gfo/Idh/MocA-like oxidoreductase C-terminal" evidence="4">
    <location>
        <begin position="136"/>
        <end position="340"/>
    </location>
</feature>
<evidence type="ECO:0000259" key="4">
    <source>
        <dbReference type="Pfam" id="PF02894"/>
    </source>
</evidence>
<sequence length="343" mass="37493">MTAPLRVGLIGYGYAGQTFHAPLLGSTAGMVLSRICSSKPELVQRDWPGCMVDADPMQTLQHPEVDLVVIATPNDSHAPLATAALRAGKHVVVDKPFTLTATEAEALVALAEQQQRVLSVFHNRRWDADFLTLQHLLADGVLGEVCHVESRFDRFRPQVRERWRERAELGGGLWYDLGPHLLDQAVCLFGLPQRLQAQLHTVRPGGSRDDWAHVLLDYGSLQVELRASMLMGGGLPRFAVHGTQGSWIKHGLDVQEQQLQQGIRPGHADWGLDPVPGLLLPEGDHAQPASPRGNYPAYYAGIRDCITQGQPNPVSATSALHVMRLLERAQQSAAEGRSLPVSA</sequence>
<evidence type="ECO:0000256" key="1">
    <source>
        <dbReference type="ARBA" id="ARBA00010928"/>
    </source>
</evidence>
<name>A0A847RUM8_9NEIS</name>
<dbReference type="Gene3D" id="3.30.360.10">
    <property type="entry name" value="Dihydrodipicolinate Reductase, domain 2"/>
    <property type="match status" value="1"/>
</dbReference>
<dbReference type="AlphaFoldDB" id="A0A847RUM8"/>
<dbReference type="SUPFAM" id="SSF51735">
    <property type="entry name" value="NAD(P)-binding Rossmann-fold domains"/>
    <property type="match status" value="1"/>
</dbReference>
<dbReference type="InterPro" id="IPR051317">
    <property type="entry name" value="Gfo/Idh/MocA_oxidoreduct"/>
</dbReference>
<dbReference type="GO" id="GO:0000166">
    <property type="term" value="F:nucleotide binding"/>
    <property type="evidence" value="ECO:0007669"/>
    <property type="project" value="InterPro"/>
</dbReference>
<reference evidence="5 6" key="1">
    <citation type="submission" date="2020-04" db="EMBL/GenBank/DDBJ databases">
        <title>Draft genome of Leeia sp. IMCC25680.</title>
        <authorList>
            <person name="Song J."/>
            <person name="Cho J.-C."/>
        </authorList>
    </citation>
    <scope>NUCLEOTIDE SEQUENCE [LARGE SCALE GENOMIC DNA]</scope>
    <source>
        <strain evidence="5 6">IMCC25680</strain>
    </source>
</reference>
<feature type="domain" description="Gfo/Idh/MocA-like oxidoreductase N-terminal" evidence="3">
    <location>
        <begin position="5"/>
        <end position="122"/>
    </location>
</feature>
<dbReference type="Pfam" id="PF01408">
    <property type="entry name" value="GFO_IDH_MocA"/>
    <property type="match status" value="1"/>
</dbReference>
<dbReference type="PANTHER" id="PTHR43708">
    <property type="entry name" value="CONSERVED EXPRESSED OXIDOREDUCTASE (EUROFUNG)"/>
    <property type="match status" value="1"/>
</dbReference>
<dbReference type="NCBIfam" id="NF008607">
    <property type="entry name" value="PRK11579.1"/>
    <property type="match status" value="1"/>
</dbReference>
<comment type="similarity">
    <text evidence="1">Belongs to the Gfo/Idh/MocA family.</text>
</comment>
<protein>
    <submittedName>
        <fullName evidence="5">Oxidoreductase</fullName>
    </submittedName>
</protein>
<dbReference type="GO" id="GO:0016491">
    <property type="term" value="F:oxidoreductase activity"/>
    <property type="evidence" value="ECO:0007669"/>
    <property type="project" value="UniProtKB-KW"/>
</dbReference>